<dbReference type="EMBL" id="JABXYK010000013">
    <property type="protein sequence ID" value="NVP57448.1"/>
    <property type="molecule type" value="Genomic_DNA"/>
</dbReference>
<evidence type="ECO:0000256" key="4">
    <source>
        <dbReference type="ARBA" id="ARBA00022970"/>
    </source>
</evidence>
<evidence type="ECO:0000256" key="2">
    <source>
        <dbReference type="ARBA" id="ARBA00022448"/>
    </source>
</evidence>
<evidence type="ECO:0000256" key="3">
    <source>
        <dbReference type="ARBA" id="ARBA00022729"/>
    </source>
</evidence>
<name>A0ABX2QJN7_9HYPH</name>
<keyword evidence="4" id="KW-0029">Amino-acid transport</keyword>
<evidence type="ECO:0000313" key="7">
    <source>
        <dbReference type="EMBL" id="NVP57448.1"/>
    </source>
</evidence>
<evidence type="ECO:0000259" key="6">
    <source>
        <dbReference type="Pfam" id="PF13458"/>
    </source>
</evidence>
<dbReference type="Gene3D" id="3.40.50.2300">
    <property type="match status" value="2"/>
</dbReference>
<keyword evidence="2" id="KW-0813">Transport</keyword>
<dbReference type="Proteomes" id="UP000659172">
    <property type="component" value="Unassembled WGS sequence"/>
</dbReference>
<reference evidence="7 8" key="1">
    <citation type="submission" date="2020-06" db="EMBL/GenBank/DDBJ databases">
        <title>Rhizobium sp.nov. isolated from the tomato plant.</title>
        <authorList>
            <person name="Thin K.K."/>
            <person name="Zhang X."/>
            <person name="He S."/>
        </authorList>
    </citation>
    <scope>NUCLEOTIDE SEQUENCE [LARGE SCALE GENOMIC DNA]</scope>
    <source>
        <strain evidence="7 8">DBTS2</strain>
    </source>
</reference>
<evidence type="ECO:0000256" key="1">
    <source>
        <dbReference type="ARBA" id="ARBA00010062"/>
    </source>
</evidence>
<dbReference type="Pfam" id="PF13458">
    <property type="entry name" value="Peripla_BP_6"/>
    <property type="match status" value="1"/>
</dbReference>
<dbReference type="PANTHER" id="PTHR47151:SF2">
    <property type="entry name" value="AMINO ACID BINDING PROTEIN"/>
    <property type="match status" value="1"/>
</dbReference>
<dbReference type="PRINTS" id="PR00337">
    <property type="entry name" value="LEUILEVALBP"/>
</dbReference>
<dbReference type="InterPro" id="IPR028082">
    <property type="entry name" value="Peripla_BP_I"/>
</dbReference>
<feature type="signal peptide" evidence="5">
    <location>
        <begin position="1"/>
        <end position="20"/>
    </location>
</feature>
<organism evidence="7 8">
    <name type="scientific">Mycoplana rhizolycopersici</name>
    <dbReference type="NCBI Taxonomy" id="2746702"/>
    <lineage>
        <taxon>Bacteria</taxon>
        <taxon>Pseudomonadati</taxon>
        <taxon>Pseudomonadota</taxon>
        <taxon>Alphaproteobacteria</taxon>
        <taxon>Hyphomicrobiales</taxon>
        <taxon>Rhizobiaceae</taxon>
        <taxon>Mycoplana</taxon>
    </lineage>
</organism>
<comment type="caution">
    <text evidence="7">The sequence shown here is derived from an EMBL/GenBank/DDBJ whole genome shotgun (WGS) entry which is preliminary data.</text>
</comment>
<dbReference type="PANTHER" id="PTHR47151">
    <property type="entry name" value="LEU/ILE/VAL-BINDING ABC TRANSPORTER SUBUNIT"/>
    <property type="match status" value="1"/>
</dbReference>
<keyword evidence="3 5" id="KW-0732">Signal</keyword>
<evidence type="ECO:0000313" key="8">
    <source>
        <dbReference type="Proteomes" id="UP000659172"/>
    </source>
</evidence>
<dbReference type="SUPFAM" id="SSF53822">
    <property type="entry name" value="Periplasmic binding protein-like I"/>
    <property type="match status" value="1"/>
</dbReference>
<feature type="chain" id="PRO_5045579326" evidence="5">
    <location>
        <begin position="21"/>
        <end position="369"/>
    </location>
</feature>
<evidence type="ECO:0000256" key="5">
    <source>
        <dbReference type="SAM" id="SignalP"/>
    </source>
</evidence>
<comment type="similarity">
    <text evidence="1">Belongs to the leucine-binding protein family.</text>
</comment>
<dbReference type="CDD" id="cd06342">
    <property type="entry name" value="PBP1_ABC_LIVBP-like"/>
    <property type="match status" value="1"/>
</dbReference>
<gene>
    <name evidence="7" type="ORF">HV823_19485</name>
</gene>
<accession>A0ABX2QJN7</accession>
<dbReference type="InterPro" id="IPR028081">
    <property type="entry name" value="Leu-bd"/>
</dbReference>
<keyword evidence="8" id="KW-1185">Reference proteome</keyword>
<sequence>MKFAASLCLGVSLLATQALADEVTIGLAGPLSGPQAYFGTTWHNGFKLYVDQLNAAGGVNGTTIAIDQQDDKADPREGTLVAQKYCDNDDVVLGLVNFNSGVAQSTLPIYEDCSLPTMTFGSNPALTQQGYKFMVRPVANDLAGALLPAEYALGELGAKKAIVVNDKQVFGQGISEIFAKNFTSGGGELLDTLAIAPTDVDFTAVLAQIKSKNPDVIYVGAVMPQLSLFAKQMHEQGVTATLLVPDGGYTPDFISQAGEANVQGTIVAIQVPPMNASPDIAAFGKLYKEKYGEEAGPYSIYGYVQAQILEEVLKTTKGFSREEMNDALHAVKVKTAVGELEFDEVGELKVAPSYLYKVEGKDFMMIGSK</sequence>
<dbReference type="RefSeq" id="WP_176951413.1">
    <property type="nucleotide sequence ID" value="NZ_JABXYK010000013.1"/>
</dbReference>
<feature type="domain" description="Leucine-binding protein" evidence="6">
    <location>
        <begin position="22"/>
        <end position="360"/>
    </location>
</feature>
<proteinExistence type="inferred from homology"/>
<dbReference type="InterPro" id="IPR000709">
    <property type="entry name" value="Leu_Ile_Val-bd"/>
</dbReference>
<protein>
    <submittedName>
        <fullName evidence="7">Branched-chain amino acid ABC transporter substrate-binding protein</fullName>
    </submittedName>
</protein>